<dbReference type="PANTHER" id="PTHR47959">
    <property type="entry name" value="ATP-DEPENDENT RNA HELICASE RHLE-RELATED"/>
    <property type="match status" value="1"/>
</dbReference>
<feature type="domain" description="Helicase ATP-binding" evidence="9">
    <location>
        <begin position="32"/>
        <end position="205"/>
    </location>
</feature>
<dbReference type="SUPFAM" id="SSF52540">
    <property type="entry name" value="P-loop containing nucleoside triphosphate hydrolases"/>
    <property type="match status" value="1"/>
</dbReference>
<evidence type="ECO:0000256" key="4">
    <source>
        <dbReference type="ARBA" id="ARBA00022840"/>
    </source>
</evidence>
<keyword evidence="2 7" id="KW-0378">Hydrolase</keyword>
<dbReference type="Proteomes" id="UP001597468">
    <property type="component" value="Unassembled WGS sequence"/>
</dbReference>
<dbReference type="InterPro" id="IPR027417">
    <property type="entry name" value="P-loop_NTPase"/>
</dbReference>
<evidence type="ECO:0000256" key="7">
    <source>
        <dbReference type="RuleBase" id="RU000492"/>
    </source>
</evidence>
<protein>
    <submittedName>
        <fullName evidence="12">DEAD/DEAH box helicase</fullName>
        <ecNumber evidence="12">3.6.4.-</ecNumber>
    </submittedName>
</protein>
<gene>
    <name evidence="12" type="ORF">ACFSTG_13800</name>
</gene>
<keyword evidence="13" id="KW-1185">Reference proteome</keyword>
<comment type="similarity">
    <text evidence="5 7">Belongs to the DEAD box helicase family.</text>
</comment>
<evidence type="ECO:0000256" key="6">
    <source>
        <dbReference type="PROSITE-ProRule" id="PRU00552"/>
    </source>
</evidence>
<dbReference type="InterPro" id="IPR014014">
    <property type="entry name" value="RNA_helicase_DEAD_Q_motif"/>
</dbReference>
<keyword evidence="1 7" id="KW-0547">Nucleotide-binding</keyword>
<evidence type="ECO:0000259" key="10">
    <source>
        <dbReference type="PROSITE" id="PS51194"/>
    </source>
</evidence>
<dbReference type="EC" id="3.6.4.-" evidence="12"/>
<feature type="domain" description="DEAD-box RNA helicase Q" evidence="11">
    <location>
        <begin position="1"/>
        <end position="29"/>
    </location>
</feature>
<dbReference type="PANTHER" id="PTHR47959:SF13">
    <property type="entry name" value="ATP-DEPENDENT RNA HELICASE RHLE"/>
    <property type="match status" value="1"/>
</dbReference>
<dbReference type="RefSeq" id="WP_380754229.1">
    <property type="nucleotide sequence ID" value="NZ_JBHULT010000012.1"/>
</dbReference>
<comment type="caution">
    <text evidence="12">The sequence shown here is derived from an EMBL/GenBank/DDBJ whole genome shotgun (WGS) entry which is preliminary data.</text>
</comment>
<dbReference type="InterPro" id="IPR001650">
    <property type="entry name" value="Helicase_C-like"/>
</dbReference>
<dbReference type="CDD" id="cd18787">
    <property type="entry name" value="SF2_C_DEAD"/>
    <property type="match status" value="1"/>
</dbReference>
<name>A0ABW5IZ58_9FLAO</name>
<dbReference type="Gene3D" id="3.40.50.300">
    <property type="entry name" value="P-loop containing nucleotide triphosphate hydrolases"/>
    <property type="match status" value="2"/>
</dbReference>
<dbReference type="Pfam" id="PF00270">
    <property type="entry name" value="DEAD"/>
    <property type="match status" value="1"/>
</dbReference>
<evidence type="ECO:0000313" key="13">
    <source>
        <dbReference type="Proteomes" id="UP001597468"/>
    </source>
</evidence>
<evidence type="ECO:0000259" key="11">
    <source>
        <dbReference type="PROSITE" id="PS51195"/>
    </source>
</evidence>
<dbReference type="PROSITE" id="PS00039">
    <property type="entry name" value="DEAD_ATP_HELICASE"/>
    <property type="match status" value="1"/>
</dbReference>
<accession>A0ABW5IZ58</accession>
<dbReference type="Pfam" id="PF00271">
    <property type="entry name" value="Helicase_C"/>
    <property type="match status" value="1"/>
</dbReference>
<dbReference type="InterPro" id="IPR014001">
    <property type="entry name" value="Helicase_ATP-bd"/>
</dbReference>
<feature type="compositionally biased region" description="Low complexity" evidence="8">
    <location>
        <begin position="381"/>
        <end position="391"/>
    </location>
</feature>
<organism evidence="12 13">
    <name type="scientific">Salinimicrobium flavum</name>
    <dbReference type="NCBI Taxonomy" id="1737065"/>
    <lineage>
        <taxon>Bacteria</taxon>
        <taxon>Pseudomonadati</taxon>
        <taxon>Bacteroidota</taxon>
        <taxon>Flavobacteriia</taxon>
        <taxon>Flavobacteriales</taxon>
        <taxon>Flavobacteriaceae</taxon>
        <taxon>Salinimicrobium</taxon>
    </lineage>
</organism>
<evidence type="ECO:0000256" key="1">
    <source>
        <dbReference type="ARBA" id="ARBA00022741"/>
    </source>
</evidence>
<dbReference type="EMBL" id="JBHULT010000012">
    <property type="protein sequence ID" value="MFD2518977.1"/>
    <property type="molecule type" value="Genomic_DNA"/>
</dbReference>
<dbReference type="InterPro" id="IPR050079">
    <property type="entry name" value="DEAD_box_RNA_helicase"/>
</dbReference>
<evidence type="ECO:0000256" key="8">
    <source>
        <dbReference type="SAM" id="MobiDB-lite"/>
    </source>
</evidence>
<keyword evidence="4 7" id="KW-0067">ATP-binding</keyword>
<keyword evidence="3 7" id="KW-0347">Helicase</keyword>
<dbReference type="CDD" id="cd00268">
    <property type="entry name" value="DEADc"/>
    <property type="match status" value="1"/>
</dbReference>
<evidence type="ECO:0000259" key="9">
    <source>
        <dbReference type="PROSITE" id="PS51192"/>
    </source>
</evidence>
<dbReference type="PROSITE" id="PS51195">
    <property type="entry name" value="Q_MOTIF"/>
    <property type="match status" value="1"/>
</dbReference>
<sequence>MSFKNLNLIPSILKALDAQGYTTPTPIQKQAIPVVLEKRDLLGVAQTGTGKTAAFGIPILQLLDGKKHSGKGVKALILTPTRELAIQIDESLAAYGKYINLTHSVIFGGVSQVNQVQKLKRGVDILVATPGRLLDLMNQGHVDLRTLEIFVLDEADRMLDMGFIHDVKKVIKSIPEKRQTLFFSATMPEEIQGLANMMLKNPVKIEVTPPSSTVDKIEQRVYFTNKPDKRKLLLHLLETNGIENALVFTRTKHGADKVARFLDKARISSAAIHGNKSQNARQNALKNFKNGNLNVLVATDIAARGIDIDELTHVFNFDLPNVPETYVHRIGRTGRAGNDGIAISFCAAEERKELKDIEKLAAIKIPVIEGHPFPMDLNAAPVAAAPAQNRNRNNRQGRRR</sequence>
<dbReference type="SMART" id="SM00487">
    <property type="entry name" value="DEXDc"/>
    <property type="match status" value="1"/>
</dbReference>
<dbReference type="PROSITE" id="PS51194">
    <property type="entry name" value="HELICASE_CTER"/>
    <property type="match status" value="1"/>
</dbReference>
<reference evidence="13" key="1">
    <citation type="journal article" date="2019" name="Int. J. Syst. Evol. Microbiol.">
        <title>The Global Catalogue of Microorganisms (GCM) 10K type strain sequencing project: providing services to taxonomists for standard genome sequencing and annotation.</title>
        <authorList>
            <consortium name="The Broad Institute Genomics Platform"/>
            <consortium name="The Broad Institute Genome Sequencing Center for Infectious Disease"/>
            <person name="Wu L."/>
            <person name="Ma J."/>
        </authorList>
    </citation>
    <scope>NUCLEOTIDE SEQUENCE [LARGE SCALE GENOMIC DNA]</scope>
    <source>
        <strain evidence="13">KCTC 42585</strain>
    </source>
</reference>
<dbReference type="PROSITE" id="PS51192">
    <property type="entry name" value="HELICASE_ATP_BIND_1"/>
    <property type="match status" value="1"/>
</dbReference>
<dbReference type="InterPro" id="IPR000629">
    <property type="entry name" value="RNA-helicase_DEAD-box_CS"/>
</dbReference>
<evidence type="ECO:0000256" key="2">
    <source>
        <dbReference type="ARBA" id="ARBA00022801"/>
    </source>
</evidence>
<dbReference type="InterPro" id="IPR011545">
    <property type="entry name" value="DEAD/DEAH_box_helicase_dom"/>
</dbReference>
<dbReference type="SMART" id="SM00490">
    <property type="entry name" value="HELICc"/>
    <property type="match status" value="1"/>
</dbReference>
<dbReference type="GO" id="GO:0004386">
    <property type="term" value="F:helicase activity"/>
    <property type="evidence" value="ECO:0007669"/>
    <property type="project" value="UniProtKB-KW"/>
</dbReference>
<evidence type="ECO:0000256" key="5">
    <source>
        <dbReference type="ARBA" id="ARBA00038437"/>
    </source>
</evidence>
<proteinExistence type="inferred from homology"/>
<dbReference type="GO" id="GO:0016787">
    <property type="term" value="F:hydrolase activity"/>
    <property type="evidence" value="ECO:0007669"/>
    <property type="project" value="UniProtKB-KW"/>
</dbReference>
<feature type="short sequence motif" description="Q motif" evidence="6">
    <location>
        <begin position="1"/>
        <end position="29"/>
    </location>
</feature>
<feature type="domain" description="Helicase C-terminal" evidence="10">
    <location>
        <begin position="216"/>
        <end position="381"/>
    </location>
</feature>
<evidence type="ECO:0000256" key="3">
    <source>
        <dbReference type="ARBA" id="ARBA00022806"/>
    </source>
</evidence>
<feature type="region of interest" description="Disordered" evidence="8">
    <location>
        <begin position="381"/>
        <end position="400"/>
    </location>
</feature>
<dbReference type="InterPro" id="IPR044742">
    <property type="entry name" value="DEAD/DEAH_RhlB"/>
</dbReference>
<evidence type="ECO:0000313" key="12">
    <source>
        <dbReference type="EMBL" id="MFD2518977.1"/>
    </source>
</evidence>